<gene>
    <name evidence="2" type="ORF">FJM67_14330</name>
</gene>
<keyword evidence="3" id="KW-1185">Reference proteome</keyword>
<dbReference type="InterPro" id="IPR052181">
    <property type="entry name" value="5hmC_binding"/>
</dbReference>
<proteinExistence type="predicted"/>
<sequence length="149" mass="16676">MSVWLMKTEPDEFSISDLAKRGQENWEGVRNFQARNFMLTMKVGDLVLIYHSSCKQVGIAGLAEVIAEAHPDLSSLDPDSSYFDAKSTPENPRWVQVTLGFKQAFDRVITLAELKAAPEMANSPLVKKGSRLSVMPIEESEWAFIQSLI</sequence>
<dbReference type="PANTHER" id="PTHR14087">
    <property type="entry name" value="THYMOCYTE NUCLEAR PROTEIN 1"/>
    <property type="match status" value="1"/>
</dbReference>
<evidence type="ECO:0000313" key="3">
    <source>
        <dbReference type="Proteomes" id="UP000315901"/>
    </source>
</evidence>
<organism evidence="2 3">
    <name type="scientific">Maribrevibacterium harenarium</name>
    <dbReference type="NCBI Taxonomy" id="2589817"/>
    <lineage>
        <taxon>Bacteria</taxon>
        <taxon>Pseudomonadati</taxon>
        <taxon>Pseudomonadota</taxon>
        <taxon>Gammaproteobacteria</taxon>
        <taxon>Oceanospirillales</taxon>
        <taxon>Oceanospirillaceae</taxon>
        <taxon>Maribrevibacterium</taxon>
    </lineage>
</organism>
<reference evidence="2 3" key="1">
    <citation type="submission" date="2019-06" db="EMBL/GenBank/DDBJ databases">
        <title>A novel bacterium of genus Marinomonas, isolated from coastal sand.</title>
        <authorList>
            <person name="Huang H."/>
            <person name="Mo K."/>
            <person name="Hu Y."/>
        </authorList>
    </citation>
    <scope>NUCLEOTIDE SEQUENCE [LARGE SCALE GENOMIC DNA]</scope>
    <source>
        <strain evidence="2 3">HB171799</strain>
    </source>
</reference>
<dbReference type="InterPro" id="IPR047197">
    <property type="entry name" value="THYN1-like_EVE"/>
</dbReference>
<dbReference type="CDD" id="cd21133">
    <property type="entry name" value="EVE"/>
    <property type="match status" value="1"/>
</dbReference>
<dbReference type="EMBL" id="VFRR01000040">
    <property type="protein sequence ID" value="TPE47602.1"/>
    <property type="molecule type" value="Genomic_DNA"/>
</dbReference>
<evidence type="ECO:0000313" key="2">
    <source>
        <dbReference type="EMBL" id="TPE47602.1"/>
    </source>
</evidence>
<name>A0A501WFM1_9GAMM</name>
<dbReference type="Gene3D" id="3.10.590.10">
    <property type="entry name" value="ph1033 like domains"/>
    <property type="match status" value="1"/>
</dbReference>
<evidence type="ECO:0000259" key="1">
    <source>
        <dbReference type="Pfam" id="PF01878"/>
    </source>
</evidence>
<dbReference type="Proteomes" id="UP000315901">
    <property type="component" value="Unassembled WGS sequence"/>
</dbReference>
<dbReference type="PANTHER" id="PTHR14087:SF7">
    <property type="entry name" value="THYMOCYTE NUCLEAR PROTEIN 1"/>
    <property type="match status" value="1"/>
</dbReference>
<dbReference type="InterPro" id="IPR015947">
    <property type="entry name" value="PUA-like_sf"/>
</dbReference>
<protein>
    <submittedName>
        <fullName evidence="2">EVE domain-containing protein</fullName>
    </submittedName>
</protein>
<feature type="domain" description="EVE" evidence="1">
    <location>
        <begin position="3"/>
        <end position="147"/>
    </location>
</feature>
<comment type="caution">
    <text evidence="2">The sequence shown here is derived from an EMBL/GenBank/DDBJ whole genome shotgun (WGS) entry which is preliminary data.</text>
</comment>
<dbReference type="AlphaFoldDB" id="A0A501WFM1"/>
<accession>A0A501WFM1</accession>
<dbReference type="SUPFAM" id="SSF88697">
    <property type="entry name" value="PUA domain-like"/>
    <property type="match status" value="1"/>
</dbReference>
<dbReference type="RefSeq" id="WP_140590655.1">
    <property type="nucleotide sequence ID" value="NZ_VFRR01000040.1"/>
</dbReference>
<dbReference type="OrthoDB" id="9791347at2"/>
<dbReference type="InterPro" id="IPR002740">
    <property type="entry name" value="EVE_domain"/>
</dbReference>
<dbReference type="Pfam" id="PF01878">
    <property type="entry name" value="EVE"/>
    <property type="match status" value="1"/>
</dbReference>